<dbReference type="Pfam" id="PF21012">
    <property type="entry name" value="DUF6850"/>
    <property type="match status" value="1"/>
</dbReference>
<name>A0A1K1Q9T3_9FLAO</name>
<reference evidence="3 4" key="1">
    <citation type="submission" date="2016-11" db="EMBL/GenBank/DDBJ databases">
        <authorList>
            <person name="Jaros S."/>
            <person name="Januszkiewicz K."/>
            <person name="Wedrychowicz H."/>
        </authorList>
    </citation>
    <scope>NUCLEOTIDE SEQUENCE [LARGE SCALE GENOMIC DNA]</scope>
    <source>
        <strain evidence="3 4">CGMCC 1.12145</strain>
    </source>
</reference>
<feature type="chain" id="PRO_5013086067" description="DUF6850 domain-containing protein" evidence="1">
    <location>
        <begin position="22"/>
        <end position="524"/>
    </location>
</feature>
<evidence type="ECO:0000313" key="3">
    <source>
        <dbReference type="EMBL" id="SFW56696.1"/>
    </source>
</evidence>
<organism evidence="3 4">
    <name type="scientific">Sinomicrobium oceani</name>
    <dbReference type="NCBI Taxonomy" id="1150368"/>
    <lineage>
        <taxon>Bacteria</taxon>
        <taxon>Pseudomonadati</taxon>
        <taxon>Bacteroidota</taxon>
        <taxon>Flavobacteriia</taxon>
        <taxon>Flavobacteriales</taxon>
        <taxon>Flavobacteriaceae</taxon>
        <taxon>Sinomicrobium</taxon>
    </lineage>
</organism>
<dbReference type="Proteomes" id="UP000182248">
    <property type="component" value="Unassembled WGS sequence"/>
</dbReference>
<accession>A0A1K1Q9T3</accession>
<gene>
    <name evidence="3" type="ORF">SAMN02927921_02370</name>
</gene>
<dbReference type="STRING" id="1150368.SAMN02927921_02370"/>
<dbReference type="InterPro" id="IPR049236">
    <property type="entry name" value="DUF6850"/>
</dbReference>
<evidence type="ECO:0000259" key="2">
    <source>
        <dbReference type="Pfam" id="PF21012"/>
    </source>
</evidence>
<keyword evidence="1" id="KW-0732">Signal</keyword>
<feature type="domain" description="DUF6850" evidence="2">
    <location>
        <begin position="49"/>
        <end position="521"/>
    </location>
</feature>
<evidence type="ECO:0000256" key="1">
    <source>
        <dbReference type="SAM" id="SignalP"/>
    </source>
</evidence>
<proteinExistence type="predicted"/>
<dbReference type="AlphaFoldDB" id="A0A1K1Q9T3"/>
<protein>
    <recommendedName>
        <fullName evidence="2">DUF6850 domain-containing protein</fullName>
    </recommendedName>
</protein>
<dbReference type="EMBL" id="FPJE01000012">
    <property type="protein sequence ID" value="SFW56696.1"/>
    <property type="molecule type" value="Genomic_DNA"/>
</dbReference>
<feature type="signal peptide" evidence="1">
    <location>
        <begin position="1"/>
        <end position="21"/>
    </location>
</feature>
<sequence length="524" mass="60039">MKKQYILLAIILALTLSGLYAQDRKTPGTAHDNVFYPEVYEVYKNIGVQMKYVPVGDYTASSLYYRNTAGDLRQGQEAESVQHVGISTRGLYRGKKIMFFGGIDIRKEYMDDQGWGLSYGGLRDGVMEDPHYLAVARPANWSNQYYELGGGFTLPVIADRLDVSLEAEYDAFNKYRTDLDPRTEVTYNRLHFKTTVGYTFLEKHQLSAGGALGYFHVSNSAKFNNNGANIPYNYDRYIRWVTGYGTMANSASHAIKRRNTHWSVVAGYSYQDTGWRLLCQFRYSGSRTDTFKDNSDDRYASENIYGIYHTDEMENNLMLLRFPDQDRAFKVHLSGIRRQGDNFLTAKDGKNYTMEQTKLGLGASLIRYRDTRIRYDTGMTLTYLGVQQQDRLSQTATDNSLLHAQLYFLKDYILNNSMILTPGIKGGYRHTLDNMLANGSASYLGHITESDYAGLALKRFYEDVVYHDHEIWSQNVWLAGAGVDLRFREIRNFDLTLRIRTEVQQAVQTGMQRWTTGIAVVLDY</sequence>
<keyword evidence="4" id="KW-1185">Reference proteome</keyword>
<evidence type="ECO:0000313" key="4">
    <source>
        <dbReference type="Proteomes" id="UP000182248"/>
    </source>
</evidence>